<dbReference type="GO" id="GO:0004497">
    <property type="term" value="F:monooxygenase activity"/>
    <property type="evidence" value="ECO:0007669"/>
    <property type="project" value="UniProtKB-KW"/>
</dbReference>
<evidence type="ECO:0000256" key="4">
    <source>
        <dbReference type="ARBA" id="ARBA00023002"/>
    </source>
</evidence>
<protein>
    <recommendedName>
        <fullName evidence="7">FAD-binding domain-containing protein</fullName>
    </recommendedName>
</protein>
<dbReference type="PANTHER" id="PTHR13789:SF309">
    <property type="entry name" value="PUTATIVE (AFU_ORTHOLOGUE AFUA_6G14510)-RELATED"/>
    <property type="match status" value="1"/>
</dbReference>
<dbReference type="OrthoDB" id="16820at2759"/>
<gene>
    <name evidence="8" type="ORF">PV06_00375</name>
</gene>
<dbReference type="CDD" id="cd12148">
    <property type="entry name" value="fungal_TF_MHR"/>
    <property type="match status" value="1"/>
</dbReference>
<keyword evidence="6" id="KW-0812">Transmembrane</keyword>
<keyword evidence="6" id="KW-0472">Membrane</keyword>
<keyword evidence="5" id="KW-0503">Monooxygenase</keyword>
<dbReference type="SUPFAM" id="SSF51905">
    <property type="entry name" value="FAD/NAD(P)-binding domain"/>
    <property type="match status" value="1"/>
</dbReference>
<keyword evidence="4" id="KW-0560">Oxidoreductase</keyword>
<feature type="transmembrane region" description="Helical" evidence="6">
    <location>
        <begin position="72"/>
        <end position="92"/>
    </location>
</feature>
<name>A0A0D2CCR0_9EURO</name>
<reference evidence="8 9" key="1">
    <citation type="submission" date="2015-01" db="EMBL/GenBank/DDBJ databases">
        <title>The Genome Sequence of Exophiala oligosperma CBS72588.</title>
        <authorList>
            <consortium name="The Broad Institute Genomics Platform"/>
            <person name="Cuomo C."/>
            <person name="de Hoog S."/>
            <person name="Gorbushina A."/>
            <person name="Stielow B."/>
            <person name="Teixiera M."/>
            <person name="Abouelleil A."/>
            <person name="Chapman S.B."/>
            <person name="Priest M."/>
            <person name="Young S.K."/>
            <person name="Wortman J."/>
            <person name="Nusbaum C."/>
            <person name="Birren B."/>
        </authorList>
    </citation>
    <scope>NUCLEOTIDE SEQUENCE [LARGE SCALE GENOMIC DNA]</scope>
    <source>
        <strain evidence="8 9">CBS 72588</strain>
    </source>
</reference>
<evidence type="ECO:0000313" key="8">
    <source>
        <dbReference type="EMBL" id="KIW47707.1"/>
    </source>
</evidence>
<evidence type="ECO:0000256" key="2">
    <source>
        <dbReference type="ARBA" id="ARBA00022630"/>
    </source>
</evidence>
<evidence type="ECO:0000256" key="3">
    <source>
        <dbReference type="ARBA" id="ARBA00022827"/>
    </source>
</evidence>
<dbReference type="Gene3D" id="3.50.50.60">
    <property type="entry name" value="FAD/NAD(P)-binding domain"/>
    <property type="match status" value="1"/>
</dbReference>
<dbReference type="HOGENOM" id="CLU_301876_0_0_1"/>
<keyword evidence="6" id="KW-1133">Transmembrane helix</keyword>
<dbReference type="Pfam" id="PF01494">
    <property type="entry name" value="FAD_binding_3"/>
    <property type="match status" value="2"/>
</dbReference>
<evidence type="ECO:0000256" key="5">
    <source>
        <dbReference type="ARBA" id="ARBA00023033"/>
    </source>
</evidence>
<dbReference type="STRING" id="215243.A0A0D2CCR0"/>
<accession>A0A0D2CCR0</accession>
<feature type="domain" description="FAD-binding" evidence="7">
    <location>
        <begin position="863"/>
        <end position="935"/>
    </location>
</feature>
<evidence type="ECO:0000259" key="7">
    <source>
        <dbReference type="Pfam" id="PF01494"/>
    </source>
</evidence>
<keyword evidence="9" id="KW-1185">Reference proteome</keyword>
<keyword evidence="3" id="KW-0274">FAD</keyword>
<dbReference type="PRINTS" id="PR00420">
    <property type="entry name" value="RNGMNOXGNASE"/>
</dbReference>
<dbReference type="RefSeq" id="XP_016267923.1">
    <property type="nucleotide sequence ID" value="XM_016400870.1"/>
</dbReference>
<dbReference type="GO" id="GO:0071949">
    <property type="term" value="F:FAD binding"/>
    <property type="evidence" value="ECO:0007669"/>
    <property type="project" value="InterPro"/>
</dbReference>
<evidence type="ECO:0000256" key="1">
    <source>
        <dbReference type="ARBA" id="ARBA00007992"/>
    </source>
</evidence>
<sequence>MMREMPADTSEFVANLLNKLPPLDEARLLFDHFSLALHPTFGVLHLPSTRTTMEETFHRASNGDTEICMANILMLFSIFAGAALSWTTQFLSKLRALRKEARAAFKMYARLAMSILEHCPEKFPTSTPALAAVTTLAFVVSNASFSLFDVNMLRCRCMLMAKAMQIDRLDTFKSREERRLKGYNTVEIEVQRRIWWHMVSSDWLGAFSGSSQEGAYTFHPRHMNVKYPSNTDDTLITPNAQEEGLSWSFPTEMSAFLQRIKLANLCREIVDALPSAFSDSQEPEYAIIMMLDNKLQQYLKELPIFFQLDPMSIQQSQKVCEERPYIAWQRLSIHFSLHARLCRLHRPYHLIGSTHPDYAYSRTTCLSSAHTILDLRRSMDDLIPLAGIRPARLWTVMQHVSMAALTLATDVSFNPDSADAEAQKAKVMAAYQTLEKSREESSALMQGIQKNMQTLLATLQTQRTQRLIGPLQTPANGGAATGGDVRTRRDSPALAQFIEFPWNDSLTGDKILTSNKVQTQRCGRYLGEGLPAEEDMDELWSEFLAAVPDLAPFQWTSLLDDMDFNFDSAIIIGGGPAGLATALLLEQRNKISPIVYELRPEPTTLGGAIGIPSNGTRLLHRLGVYDELLTRGSSRSHMTMHSERGTILGETDVVGAAREATGFGYMRIKRTDLLEVFLKAVDNAGIPVHYNKRLVSIADQDDGVKVTFSDGTVDTADLLLGCDGIHSAVRRVSVDPAVSADYTGMAGIGSIIPTSVLGEDAASLLSGMHITMMQEGMAASMTCTAKDDEVYWGFQREVSLPNGENDRDGWEVRREQEVAGFKELLHGVLKGAAGQWGDILRSLVDKTSVVKFYPIFRLPSGGTWHQGRVLLLGDAAHAMPPHAGQGVSMALEDAFCLSRVLGRKQNWARGTDDLNEVYETYDRTRRPRIDEIAARSSGNATLRKRTGRWGMMFKEFGLWMFFHGSWALGMDKWGSEVKQMVYDIEEVEI</sequence>
<proteinExistence type="inferred from homology"/>
<feature type="domain" description="FAD-binding" evidence="7">
    <location>
        <begin position="569"/>
        <end position="732"/>
    </location>
</feature>
<dbReference type="EMBL" id="KN847332">
    <property type="protein sequence ID" value="KIW47707.1"/>
    <property type="molecule type" value="Genomic_DNA"/>
</dbReference>
<evidence type="ECO:0000256" key="6">
    <source>
        <dbReference type="SAM" id="Phobius"/>
    </source>
</evidence>
<dbReference type="AlphaFoldDB" id="A0A0D2CCR0"/>
<organism evidence="8 9">
    <name type="scientific">Exophiala oligosperma</name>
    <dbReference type="NCBI Taxonomy" id="215243"/>
    <lineage>
        <taxon>Eukaryota</taxon>
        <taxon>Fungi</taxon>
        <taxon>Dikarya</taxon>
        <taxon>Ascomycota</taxon>
        <taxon>Pezizomycotina</taxon>
        <taxon>Eurotiomycetes</taxon>
        <taxon>Chaetothyriomycetidae</taxon>
        <taxon>Chaetothyriales</taxon>
        <taxon>Herpotrichiellaceae</taxon>
        <taxon>Exophiala</taxon>
    </lineage>
</organism>
<dbReference type="PANTHER" id="PTHR13789">
    <property type="entry name" value="MONOOXYGENASE"/>
    <property type="match status" value="1"/>
</dbReference>
<keyword evidence="2" id="KW-0285">Flavoprotein</keyword>
<dbReference type="VEuPathDB" id="FungiDB:PV06_00375"/>
<comment type="similarity">
    <text evidence="1">Belongs to the paxM FAD-dependent monooxygenase family.</text>
</comment>
<dbReference type="GeneID" id="27352449"/>
<dbReference type="Proteomes" id="UP000053342">
    <property type="component" value="Unassembled WGS sequence"/>
</dbReference>
<dbReference type="InterPro" id="IPR036188">
    <property type="entry name" value="FAD/NAD-bd_sf"/>
</dbReference>
<evidence type="ECO:0000313" key="9">
    <source>
        <dbReference type="Proteomes" id="UP000053342"/>
    </source>
</evidence>
<dbReference type="InterPro" id="IPR002938">
    <property type="entry name" value="FAD-bd"/>
</dbReference>
<dbReference type="InterPro" id="IPR050493">
    <property type="entry name" value="FAD-dep_Monooxygenase_BioMet"/>
</dbReference>